<evidence type="ECO:0000313" key="1">
    <source>
        <dbReference type="EMBL" id="EEG31365.1"/>
    </source>
</evidence>
<name>C0EAY4_9FIRM</name>
<reference evidence="1 2" key="1">
    <citation type="submission" date="2009-01" db="EMBL/GenBank/DDBJ databases">
        <authorList>
            <person name="Fulton L."/>
            <person name="Clifton S."/>
            <person name="Fulton B."/>
            <person name="Xu J."/>
            <person name="Minx P."/>
            <person name="Pepin K.H."/>
            <person name="Johnson M."/>
            <person name="Bhonagiri V."/>
            <person name="Nash W.E."/>
            <person name="Mardis E.R."/>
            <person name="Wilson R.K."/>
        </authorList>
    </citation>
    <scope>NUCLEOTIDE SEQUENCE [LARGE SCALE GENOMIC DNA]</scope>
    <source>
        <strain evidence="1 2">DSM 5476</strain>
    </source>
</reference>
<dbReference type="EMBL" id="ACEC01000036">
    <property type="protein sequence ID" value="EEG31365.1"/>
    <property type="molecule type" value="Genomic_DNA"/>
</dbReference>
<dbReference type="eggNOG" id="ENOG5032RPC">
    <property type="taxonomic scope" value="Bacteria"/>
</dbReference>
<accession>C0EAY4</accession>
<protein>
    <submittedName>
        <fullName evidence="1">Uncharacterized protein</fullName>
    </submittedName>
</protein>
<dbReference type="Proteomes" id="UP000003340">
    <property type="component" value="Unassembled WGS sequence"/>
</dbReference>
<keyword evidence="2" id="KW-1185">Reference proteome</keyword>
<organism evidence="1 2">
    <name type="scientific">[Clostridium] methylpentosum DSM 5476</name>
    <dbReference type="NCBI Taxonomy" id="537013"/>
    <lineage>
        <taxon>Bacteria</taxon>
        <taxon>Bacillati</taxon>
        <taxon>Bacillota</taxon>
        <taxon>Clostridia</taxon>
        <taxon>Eubacteriales</taxon>
        <taxon>Oscillospiraceae</taxon>
        <taxon>Oscillospiraceae incertae sedis</taxon>
    </lineage>
</organism>
<dbReference type="HOGENOM" id="CLU_176311_0_0_9"/>
<gene>
    <name evidence="1" type="ORF">CLOSTMETH_01002</name>
</gene>
<dbReference type="STRING" id="537013.CLOSTMETH_01002"/>
<comment type="caution">
    <text evidence="1">The sequence shown here is derived from an EMBL/GenBank/DDBJ whole genome shotgun (WGS) entry which is preliminary data.</text>
</comment>
<sequence length="118" mass="13262">MARFVTNIAINKPDDMIRFIIEDYLTKEGYKLQNRDGETIWKKGHGVMTAPKFLKVGFLNGQVHIEAWLKYPILPGVYVGEMGTTGFFAAVPKASLKKDVDKLINQLCIPPVQQPVQA</sequence>
<dbReference type="AlphaFoldDB" id="C0EAY4"/>
<evidence type="ECO:0000313" key="2">
    <source>
        <dbReference type="Proteomes" id="UP000003340"/>
    </source>
</evidence>
<proteinExistence type="predicted"/>
<reference evidence="1 2" key="2">
    <citation type="submission" date="2009-02" db="EMBL/GenBank/DDBJ databases">
        <title>Draft genome sequence of Clostridium methylpentosum (DSM 5476).</title>
        <authorList>
            <person name="Sudarsanam P."/>
            <person name="Ley R."/>
            <person name="Guruge J."/>
            <person name="Turnbaugh P.J."/>
            <person name="Mahowald M."/>
            <person name="Liep D."/>
            <person name="Gordon J."/>
        </authorList>
    </citation>
    <scope>NUCLEOTIDE SEQUENCE [LARGE SCALE GENOMIC DNA]</scope>
    <source>
        <strain evidence="1 2">DSM 5476</strain>
    </source>
</reference>